<comment type="caution">
    <text evidence="3">The sequence shown here is derived from an EMBL/GenBank/DDBJ whole genome shotgun (WGS) entry which is preliminary data.</text>
</comment>
<dbReference type="PRINTS" id="PR00385">
    <property type="entry name" value="P450"/>
</dbReference>
<evidence type="ECO:0000313" key="3">
    <source>
        <dbReference type="EMBL" id="GGM29520.1"/>
    </source>
</evidence>
<dbReference type="GO" id="GO:0020037">
    <property type="term" value="F:heme binding"/>
    <property type="evidence" value="ECO:0007669"/>
    <property type="project" value="InterPro"/>
</dbReference>
<protein>
    <recommendedName>
        <fullName evidence="5">Cytochrome P450</fullName>
    </recommendedName>
</protein>
<dbReference type="GO" id="GO:0036199">
    <property type="term" value="F:cholest-4-en-3-one 26-monooxygenase activity"/>
    <property type="evidence" value="ECO:0007669"/>
    <property type="project" value="TreeGrafter"/>
</dbReference>
<dbReference type="RefSeq" id="WP_190250758.1">
    <property type="nucleotide sequence ID" value="NZ_BMPI01000014.1"/>
</dbReference>
<dbReference type="Gene3D" id="1.10.630.10">
    <property type="entry name" value="Cytochrome P450"/>
    <property type="match status" value="1"/>
</dbReference>
<keyword evidence="2" id="KW-0479">Metal-binding</keyword>
<evidence type="ECO:0000256" key="1">
    <source>
        <dbReference type="ARBA" id="ARBA00010617"/>
    </source>
</evidence>
<keyword evidence="4" id="KW-1185">Reference proteome</keyword>
<organism evidence="3 4">
    <name type="scientific">Dactylosporangium sucinum</name>
    <dbReference type="NCBI Taxonomy" id="1424081"/>
    <lineage>
        <taxon>Bacteria</taxon>
        <taxon>Bacillati</taxon>
        <taxon>Actinomycetota</taxon>
        <taxon>Actinomycetes</taxon>
        <taxon>Micromonosporales</taxon>
        <taxon>Micromonosporaceae</taxon>
        <taxon>Dactylosporangium</taxon>
    </lineage>
</organism>
<keyword evidence="2" id="KW-0408">Iron</keyword>
<evidence type="ECO:0000313" key="4">
    <source>
        <dbReference type="Proteomes" id="UP000642070"/>
    </source>
</evidence>
<dbReference type="GO" id="GO:0006707">
    <property type="term" value="P:cholesterol catabolic process"/>
    <property type="evidence" value="ECO:0007669"/>
    <property type="project" value="TreeGrafter"/>
</dbReference>
<comment type="similarity">
    <text evidence="1 2">Belongs to the cytochrome P450 family.</text>
</comment>
<dbReference type="GO" id="GO:0008395">
    <property type="term" value="F:steroid hydroxylase activity"/>
    <property type="evidence" value="ECO:0007669"/>
    <property type="project" value="TreeGrafter"/>
</dbReference>
<dbReference type="Pfam" id="PF00067">
    <property type="entry name" value="p450"/>
    <property type="match status" value="1"/>
</dbReference>
<reference evidence="3" key="1">
    <citation type="journal article" date="2014" name="Int. J. Syst. Evol. Microbiol.">
        <title>Complete genome sequence of Corynebacterium casei LMG S-19264T (=DSM 44701T), isolated from a smear-ripened cheese.</title>
        <authorList>
            <consortium name="US DOE Joint Genome Institute (JGI-PGF)"/>
            <person name="Walter F."/>
            <person name="Albersmeier A."/>
            <person name="Kalinowski J."/>
            <person name="Ruckert C."/>
        </authorList>
    </citation>
    <scope>NUCLEOTIDE SEQUENCE</scope>
    <source>
        <strain evidence="3">JCM 19831</strain>
    </source>
</reference>
<reference evidence="3" key="2">
    <citation type="submission" date="2020-09" db="EMBL/GenBank/DDBJ databases">
        <authorList>
            <person name="Sun Q."/>
            <person name="Ohkuma M."/>
        </authorList>
    </citation>
    <scope>NUCLEOTIDE SEQUENCE</scope>
    <source>
        <strain evidence="3">JCM 19831</strain>
    </source>
</reference>
<evidence type="ECO:0008006" key="5">
    <source>
        <dbReference type="Google" id="ProtNLM"/>
    </source>
</evidence>
<name>A0A917WUD1_9ACTN</name>
<gene>
    <name evidence="3" type="ORF">GCM10007977_033520</name>
</gene>
<dbReference type="GO" id="GO:0005506">
    <property type="term" value="F:iron ion binding"/>
    <property type="evidence" value="ECO:0007669"/>
    <property type="project" value="InterPro"/>
</dbReference>
<dbReference type="PROSITE" id="PS00086">
    <property type="entry name" value="CYTOCHROME_P450"/>
    <property type="match status" value="1"/>
</dbReference>
<dbReference type="EMBL" id="BMPI01000014">
    <property type="protein sequence ID" value="GGM29520.1"/>
    <property type="molecule type" value="Genomic_DNA"/>
</dbReference>
<evidence type="ECO:0000256" key="2">
    <source>
        <dbReference type="RuleBase" id="RU000461"/>
    </source>
</evidence>
<dbReference type="PANTHER" id="PTHR46696:SF4">
    <property type="entry name" value="BIOTIN BIOSYNTHESIS CYTOCHROME P450"/>
    <property type="match status" value="1"/>
</dbReference>
<keyword evidence="2" id="KW-0503">Monooxygenase</keyword>
<dbReference type="InterPro" id="IPR017972">
    <property type="entry name" value="Cyt_P450_CS"/>
</dbReference>
<proteinExistence type="inferred from homology"/>
<dbReference type="AlphaFoldDB" id="A0A917WUD1"/>
<dbReference type="PANTHER" id="PTHR46696">
    <property type="entry name" value="P450, PUTATIVE (EUROFUNG)-RELATED"/>
    <property type="match status" value="1"/>
</dbReference>
<accession>A0A917WUD1</accession>
<dbReference type="InterPro" id="IPR036396">
    <property type="entry name" value="Cyt_P450_sf"/>
</dbReference>
<dbReference type="InterPro" id="IPR001128">
    <property type="entry name" value="Cyt_P450"/>
</dbReference>
<dbReference type="Proteomes" id="UP000642070">
    <property type="component" value="Unassembled WGS sequence"/>
</dbReference>
<dbReference type="SUPFAM" id="SSF48264">
    <property type="entry name" value="Cytochrome P450"/>
    <property type="match status" value="1"/>
</dbReference>
<keyword evidence="2" id="KW-0560">Oxidoreductase</keyword>
<sequence>MVTGHADVTAVLRDPATFSSAVVPRVPPRDRARLAGFTDWSARWLFFQDPPEHSVRRAPVSRALSPRTVSGLAPSIDDLALRLAARLPAAGFDVLLDYAHPLAARVVAGLLCRPGPETEAFLARARALERADADARDPAAREAGLTAMAEATQAVRDQLASGARLAPVPAHLRAAWPGDDDTAGAHSLMLLFAGVETTQNLVANAVHLLLLDASRWPALTPATLAGTVEEATRLAPPVLGVLRRATRETALSGVPVAAGAELVVMTAAANRDPARFPDPERFDPSRSPNPHLSFGLGPHYCPGAALTRLTAQAALTALRARFPRLSLDGPVTWRAHDPIVHAPTSLPVRAGPGPAGG</sequence>
<keyword evidence="2" id="KW-0349">Heme</keyword>